<sequence>MPDLTRTPSHQQYQQQPVPASLPSSISTMAYYQNTRPLSDSFYVAPTGGLPMTYDPYAVNAVPPLQIPTSMGGPVGGPVPPVQHRASSGAWNPEEDAKLLQLRAMGKNWNQIQREAFPNKTGNACRKRHERLMERRGQNDFDARRFERVCKEYMSMRKEIWQPLASRCGEKWQVVEHQLMSNGLKNIFSGARAYSRRGRNEANGQPLPPGASFYGDDDDPTGAGALDVMTPIDDMDVPDDHGDAATPYSSSPDAGPHSTPGAASTASSSASAYAAAAYQQGHHGQGGYGGYAPPPPPLHSSAAAGGYGHHASGTTQHHGAHHGYSSSVSSTGSNTVTESHHRGHHGHHYSHSHGGAVGGSGSGNGNGSHSSLGMGIASIMNHNHGQGTA</sequence>
<dbReference type="CDD" id="cd00167">
    <property type="entry name" value="SANT"/>
    <property type="match status" value="1"/>
</dbReference>
<dbReference type="GeneID" id="18255864"/>
<feature type="region of interest" description="Disordered" evidence="1">
    <location>
        <begin position="1"/>
        <end position="21"/>
    </location>
</feature>
<dbReference type="PROSITE" id="PS50090">
    <property type="entry name" value="MYB_LIKE"/>
    <property type="match status" value="1"/>
</dbReference>
<feature type="domain" description="Myb-like" evidence="2">
    <location>
        <begin position="83"/>
        <end position="133"/>
    </location>
</feature>
<dbReference type="OrthoDB" id="4151352at2759"/>
<feature type="compositionally biased region" description="Gly residues" evidence="1">
    <location>
        <begin position="355"/>
        <end position="366"/>
    </location>
</feature>
<dbReference type="eggNOG" id="ENOG502SPDA">
    <property type="taxonomic scope" value="Eukaryota"/>
</dbReference>
<dbReference type="InterPro" id="IPR009057">
    <property type="entry name" value="Homeodomain-like_sf"/>
</dbReference>
<protein>
    <submittedName>
        <fullName evidence="4">SANT SWI3, ADA2, N-coR and TFIIIB'' DNA-binding domain-containing protein</fullName>
    </submittedName>
</protein>
<keyword evidence="4" id="KW-0238">DNA-binding</keyword>
<evidence type="ECO:0000313" key="5">
    <source>
        <dbReference type="Proteomes" id="UP000008066"/>
    </source>
</evidence>
<evidence type="ECO:0000259" key="2">
    <source>
        <dbReference type="PROSITE" id="PS50090"/>
    </source>
</evidence>
<dbReference type="SMART" id="SM00717">
    <property type="entry name" value="SANT"/>
    <property type="match status" value="1"/>
</dbReference>
<dbReference type="GO" id="GO:0003677">
    <property type="term" value="F:DNA binding"/>
    <property type="evidence" value="ECO:0007669"/>
    <property type="project" value="UniProtKB-KW"/>
</dbReference>
<dbReference type="PROSITE" id="PS51294">
    <property type="entry name" value="HTH_MYB"/>
    <property type="match status" value="1"/>
</dbReference>
<evidence type="ECO:0000256" key="1">
    <source>
        <dbReference type="SAM" id="MobiDB-lite"/>
    </source>
</evidence>
<feature type="compositionally biased region" description="Basic residues" evidence="1">
    <location>
        <begin position="341"/>
        <end position="351"/>
    </location>
</feature>
<proteinExistence type="predicted"/>
<evidence type="ECO:0000259" key="3">
    <source>
        <dbReference type="PROSITE" id="PS51294"/>
    </source>
</evidence>
<gene>
    <name evidence="4" type="ORF">CTHT_0018260</name>
</gene>
<dbReference type="Gene3D" id="1.10.10.60">
    <property type="entry name" value="Homeodomain-like"/>
    <property type="match status" value="1"/>
</dbReference>
<feature type="compositionally biased region" description="Low complexity" evidence="1">
    <location>
        <begin position="256"/>
        <end position="282"/>
    </location>
</feature>
<dbReference type="Proteomes" id="UP000008066">
    <property type="component" value="Unassembled WGS sequence"/>
</dbReference>
<dbReference type="RefSeq" id="XP_006692323.1">
    <property type="nucleotide sequence ID" value="XM_006692260.1"/>
</dbReference>
<accession>G0S2S1</accession>
<dbReference type="HOGENOM" id="CLU_052843_0_0_1"/>
<dbReference type="InterPro" id="IPR001005">
    <property type="entry name" value="SANT/Myb"/>
</dbReference>
<dbReference type="Pfam" id="PF13921">
    <property type="entry name" value="Myb_DNA-bind_6"/>
    <property type="match status" value="1"/>
</dbReference>
<name>G0S2S1_CHATD</name>
<dbReference type="SUPFAM" id="SSF46689">
    <property type="entry name" value="Homeodomain-like"/>
    <property type="match status" value="1"/>
</dbReference>
<reference evidence="4 5" key="1">
    <citation type="journal article" date="2011" name="Cell">
        <title>Insight into structure and assembly of the nuclear pore complex by utilizing the genome of a eukaryotic thermophile.</title>
        <authorList>
            <person name="Amlacher S."/>
            <person name="Sarges P."/>
            <person name="Flemming D."/>
            <person name="van Noort V."/>
            <person name="Kunze R."/>
            <person name="Devos D.P."/>
            <person name="Arumugam M."/>
            <person name="Bork P."/>
            <person name="Hurt E."/>
        </authorList>
    </citation>
    <scope>NUCLEOTIDE SEQUENCE [LARGE SCALE GENOMIC DNA]</scope>
    <source>
        <strain evidence="5">DSM 1495 / CBS 144.50 / IMI 039719</strain>
    </source>
</reference>
<feature type="domain" description="HTH myb-type" evidence="3">
    <location>
        <begin position="89"/>
        <end position="137"/>
    </location>
</feature>
<dbReference type="InterPro" id="IPR017930">
    <property type="entry name" value="Myb_dom"/>
</dbReference>
<dbReference type="AlphaFoldDB" id="G0S2S1"/>
<feature type="region of interest" description="Disordered" evidence="1">
    <location>
        <begin position="198"/>
        <end position="389"/>
    </location>
</feature>
<feature type="compositionally biased region" description="Low complexity" evidence="1">
    <location>
        <begin position="299"/>
        <end position="313"/>
    </location>
</feature>
<keyword evidence="5" id="KW-1185">Reference proteome</keyword>
<dbReference type="STRING" id="759272.G0S2S1"/>
<organism evidence="5">
    <name type="scientific">Chaetomium thermophilum (strain DSM 1495 / CBS 144.50 / IMI 039719)</name>
    <name type="common">Thermochaetoides thermophila</name>
    <dbReference type="NCBI Taxonomy" id="759272"/>
    <lineage>
        <taxon>Eukaryota</taxon>
        <taxon>Fungi</taxon>
        <taxon>Dikarya</taxon>
        <taxon>Ascomycota</taxon>
        <taxon>Pezizomycotina</taxon>
        <taxon>Sordariomycetes</taxon>
        <taxon>Sordariomycetidae</taxon>
        <taxon>Sordariales</taxon>
        <taxon>Chaetomiaceae</taxon>
        <taxon>Thermochaetoides</taxon>
    </lineage>
</organism>
<feature type="compositionally biased region" description="Polar residues" evidence="1">
    <location>
        <begin position="380"/>
        <end position="389"/>
    </location>
</feature>
<dbReference type="KEGG" id="cthr:CTHT_0018260"/>
<dbReference type="EMBL" id="GL988040">
    <property type="protein sequence ID" value="EGS22304.1"/>
    <property type="molecule type" value="Genomic_DNA"/>
</dbReference>
<feature type="compositionally biased region" description="Low complexity" evidence="1">
    <location>
        <begin position="325"/>
        <end position="337"/>
    </location>
</feature>
<evidence type="ECO:0000313" key="4">
    <source>
        <dbReference type="EMBL" id="EGS22304.1"/>
    </source>
</evidence>